<feature type="compositionally biased region" description="Basic and acidic residues" evidence="3">
    <location>
        <begin position="85"/>
        <end position="96"/>
    </location>
</feature>
<name>A0A1Y1ZVW6_9PLEO</name>
<dbReference type="STRING" id="1231657.A0A1Y1ZVW6"/>
<dbReference type="AlphaFoldDB" id="A0A1Y1ZVW6"/>
<dbReference type="CDD" id="cd00067">
    <property type="entry name" value="GAL4"/>
    <property type="match status" value="1"/>
</dbReference>
<dbReference type="InterPro" id="IPR036864">
    <property type="entry name" value="Zn2-C6_fun-type_DNA-bd_sf"/>
</dbReference>
<dbReference type="Pfam" id="PF00172">
    <property type="entry name" value="Zn_clus"/>
    <property type="match status" value="1"/>
</dbReference>
<gene>
    <name evidence="5" type="ORF">BCR34DRAFT_232212</name>
</gene>
<dbReference type="PANTHER" id="PTHR37534">
    <property type="entry name" value="TRANSCRIPTIONAL ACTIVATOR PROTEIN UGA3"/>
    <property type="match status" value="1"/>
</dbReference>
<dbReference type="GO" id="GO:0005634">
    <property type="term" value="C:nucleus"/>
    <property type="evidence" value="ECO:0007669"/>
    <property type="project" value="UniProtKB-SubCell"/>
</dbReference>
<feature type="domain" description="Zn(2)-C6 fungal-type" evidence="4">
    <location>
        <begin position="12"/>
        <end position="40"/>
    </location>
</feature>
<dbReference type="GO" id="GO:0000981">
    <property type="term" value="F:DNA-binding transcription factor activity, RNA polymerase II-specific"/>
    <property type="evidence" value="ECO:0007669"/>
    <property type="project" value="InterPro"/>
</dbReference>
<dbReference type="SMART" id="SM00066">
    <property type="entry name" value="GAL4"/>
    <property type="match status" value="1"/>
</dbReference>
<dbReference type="Gene3D" id="4.10.240.10">
    <property type="entry name" value="Zn(2)-C6 fungal-type DNA-binding domain"/>
    <property type="match status" value="1"/>
</dbReference>
<reference evidence="5 6" key="1">
    <citation type="submission" date="2016-07" db="EMBL/GenBank/DDBJ databases">
        <title>Pervasive Adenine N6-methylation of Active Genes in Fungi.</title>
        <authorList>
            <consortium name="DOE Joint Genome Institute"/>
            <person name="Mondo S.J."/>
            <person name="Dannebaum R.O."/>
            <person name="Kuo R.C."/>
            <person name="Labutti K."/>
            <person name="Haridas S."/>
            <person name="Kuo A."/>
            <person name="Salamov A."/>
            <person name="Ahrendt S.R."/>
            <person name="Lipzen A."/>
            <person name="Sullivan W."/>
            <person name="Andreopoulos W.B."/>
            <person name="Clum A."/>
            <person name="Lindquist E."/>
            <person name="Daum C."/>
            <person name="Ramamoorthy G.K."/>
            <person name="Gryganskyi A."/>
            <person name="Culley D."/>
            <person name="Magnuson J.K."/>
            <person name="James T.Y."/>
            <person name="O'Malley M.A."/>
            <person name="Stajich J.E."/>
            <person name="Spatafora J.W."/>
            <person name="Visel A."/>
            <person name="Grigoriev I.V."/>
        </authorList>
    </citation>
    <scope>NUCLEOTIDE SEQUENCE [LARGE SCALE GENOMIC DNA]</scope>
    <source>
        <strain evidence="5 6">CBS 115471</strain>
    </source>
</reference>
<dbReference type="OrthoDB" id="5380854at2759"/>
<dbReference type="GO" id="GO:0045944">
    <property type="term" value="P:positive regulation of transcription by RNA polymerase II"/>
    <property type="evidence" value="ECO:0007669"/>
    <property type="project" value="TreeGrafter"/>
</dbReference>
<evidence type="ECO:0000259" key="4">
    <source>
        <dbReference type="PROSITE" id="PS50048"/>
    </source>
</evidence>
<comment type="subcellular location">
    <subcellularLocation>
        <location evidence="1">Nucleus</location>
    </subcellularLocation>
</comment>
<evidence type="ECO:0000256" key="1">
    <source>
        <dbReference type="ARBA" id="ARBA00004123"/>
    </source>
</evidence>
<keyword evidence="2" id="KW-0539">Nucleus</keyword>
<comment type="caution">
    <text evidence="5">The sequence shown here is derived from an EMBL/GenBank/DDBJ whole genome shotgun (WGS) entry which is preliminary data.</text>
</comment>
<dbReference type="PROSITE" id="PS50048">
    <property type="entry name" value="ZN2_CY6_FUNGAL_2"/>
    <property type="match status" value="1"/>
</dbReference>
<dbReference type="InterPro" id="IPR001138">
    <property type="entry name" value="Zn2Cys6_DnaBD"/>
</dbReference>
<dbReference type="GO" id="GO:0000976">
    <property type="term" value="F:transcription cis-regulatory region binding"/>
    <property type="evidence" value="ECO:0007669"/>
    <property type="project" value="TreeGrafter"/>
</dbReference>
<proteinExistence type="predicted"/>
<organism evidence="5 6">
    <name type="scientific">Clohesyomyces aquaticus</name>
    <dbReference type="NCBI Taxonomy" id="1231657"/>
    <lineage>
        <taxon>Eukaryota</taxon>
        <taxon>Fungi</taxon>
        <taxon>Dikarya</taxon>
        <taxon>Ascomycota</taxon>
        <taxon>Pezizomycotina</taxon>
        <taxon>Dothideomycetes</taxon>
        <taxon>Pleosporomycetidae</taxon>
        <taxon>Pleosporales</taxon>
        <taxon>Lindgomycetaceae</taxon>
        <taxon>Clohesyomyces</taxon>
    </lineage>
</organism>
<sequence>MSQSNLILPTKACHNCRKRRWKCDRSLPVCQKCLSSGSECLGYGTLFVWRQGASRGKMMGKSFEGGSTNKERQEHAPSQKPTSLRHCDNARDDTETPHSAPSTVVKQETGDMTIQWALVDPLVKDLDQHARYYLLHFASQLCADMVVYDQPGENPFRDLIPATSANPLLLQVILANSAFHVYNLSREPVDQSAIQGNRKQCLAAYYRTVSRFGGPMKTSYRDALVAKQQGLSLLAQAVTSINESTFDVVLASILLFINYDLIESGIDKWRVHMEGARRLINLFGDTPFQQRGMSRLRKCLLADLLVFFVLGSTLDFQNSPKRLLPESVDVKPLLEYAETNNYLSCPAPLLYIMLRAFELPDVRTEFTAEESISNHNEIRRLLESALSFNAVHWAASFQPASPLEDLEKRVLIASAHRSAVCIYLTRILPTTHADSLLGTLTDFNVSFSDLATDIVHHISKLSPGDTVFKSITWPLFLAGAESNNPAQRALIIEKLDMLWNELYWGYILTVKELLGVIWNFKDRAAKGEDICWVNEVKRMGTELLIA</sequence>
<dbReference type="Proteomes" id="UP000193144">
    <property type="component" value="Unassembled WGS sequence"/>
</dbReference>
<accession>A0A1Y1ZVW6</accession>
<protein>
    <submittedName>
        <fullName evidence="5">Fungal-specific transcription factor domain-domain-containing protein</fullName>
    </submittedName>
</protein>
<feature type="region of interest" description="Disordered" evidence="3">
    <location>
        <begin position="59"/>
        <end position="105"/>
    </location>
</feature>
<dbReference type="InterPro" id="IPR021858">
    <property type="entry name" value="Fun_TF"/>
</dbReference>
<keyword evidence="6" id="KW-1185">Reference proteome</keyword>
<dbReference type="EMBL" id="MCFA01000033">
    <property type="protein sequence ID" value="ORY14409.1"/>
    <property type="molecule type" value="Genomic_DNA"/>
</dbReference>
<evidence type="ECO:0000256" key="2">
    <source>
        <dbReference type="ARBA" id="ARBA00023242"/>
    </source>
</evidence>
<evidence type="ECO:0000256" key="3">
    <source>
        <dbReference type="SAM" id="MobiDB-lite"/>
    </source>
</evidence>
<dbReference type="PROSITE" id="PS00463">
    <property type="entry name" value="ZN2_CY6_FUNGAL_1"/>
    <property type="match status" value="1"/>
</dbReference>
<evidence type="ECO:0000313" key="5">
    <source>
        <dbReference type="EMBL" id="ORY14409.1"/>
    </source>
</evidence>
<dbReference type="GO" id="GO:0008270">
    <property type="term" value="F:zinc ion binding"/>
    <property type="evidence" value="ECO:0007669"/>
    <property type="project" value="InterPro"/>
</dbReference>
<dbReference type="PANTHER" id="PTHR37534:SF51">
    <property type="entry name" value="ACRIFLAVINE SENSITIVITY CONTROL PROTEIN ACR-2"/>
    <property type="match status" value="1"/>
</dbReference>
<evidence type="ECO:0000313" key="6">
    <source>
        <dbReference type="Proteomes" id="UP000193144"/>
    </source>
</evidence>
<dbReference type="Pfam" id="PF11951">
    <property type="entry name" value="Fungal_trans_2"/>
    <property type="match status" value="1"/>
</dbReference>
<dbReference type="SUPFAM" id="SSF57701">
    <property type="entry name" value="Zn2/Cys6 DNA-binding domain"/>
    <property type="match status" value="1"/>
</dbReference>